<gene>
    <name evidence="1" type="ORF">FCN74_08300</name>
</gene>
<evidence type="ECO:0000313" key="1">
    <source>
        <dbReference type="EMBL" id="TKS56018.1"/>
    </source>
</evidence>
<dbReference type="InterPro" id="IPR011463">
    <property type="entry name" value="DUF1569"/>
</dbReference>
<dbReference type="Proteomes" id="UP000306552">
    <property type="component" value="Unassembled WGS sequence"/>
</dbReference>
<sequence length="150" mass="17945">MKSIFENNAYHEVLNRLDKLSPDSQARWGKMNINQMLKHCQKPIKLAFGEEKVKLPNILMRLMIKLMKPTLYNDKLWKQGLPTAKSFVIKNEQGFDNEKSKLYLLIERMHNSKSYFEPSRTHPIFGEMKYWMWGQSAYKHLDHHFRQFGV</sequence>
<dbReference type="EMBL" id="SWMU01000003">
    <property type="protein sequence ID" value="TKS56018.1"/>
    <property type="molecule type" value="Genomic_DNA"/>
</dbReference>
<organism evidence="1 2">
    <name type="scientific">Mesohalobacter halotolerans</name>
    <dbReference type="NCBI Taxonomy" id="1883405"/>
    <lineage>
        <taxon>Bacteria</taxon>
        <taxon>Pseudomonadati</taxon>
        <taxon>Bacteroidota</taxon>
        <taxon>Flavobacteriia</taxon>
        <taxon>Flavobacteriales</taxon>
        <taxon>Flavobacteriaceae</taxon>
        <taxon>Mesohalobacter</taxon>
    </lineage>
</organism>
<dbReference type="AlphaFoldDB" id="A0A4U5TRS0"/>
<keyword evidence="2" id="KW-1185">Reference proteome</keyword>
<proteinExistence type="predicted"/>
<dbReference type="Pfam" id="PF07606">
    <property type="entry name" value="DUF1569"/>
    <property type="match status" value="1"/>
</dbReference>
<name>A0A4U5TRS0_9FLAO</name>
<dbReference type="RefSeq" id="WP_138932132.1">
    <property type="nucleotide sequence ID" value="NZ_SWMU01000003.1"/>
</dbReference>
<evidence type="ECO:0000313" key="2">
    <source>
        <dbReference type="Proteomes" id="UP000306552"/>
    </source>
</evidence>
<protein>
    <submittedName>
        <fullName evidence="1">DUF1569 domain-containing protein</fullName>
    </submittedName>
</protein>
<reference evidence="1 2" key="1">
    <citation type="submission" date="2019-04" db="EMBL/GenBank/DDBJ databases">
        <title>Psychroflexus halotolerans sp. nov., isolated from a marine solar saltern.</title>
        <authorList>
            <person name="Feng X."/>
        </authorList>
    </citation>
    <scope>NUCLEOTIDE SEQUENCE [LARGE SCALE GENOMIC DNA]</scope>
    <source>
        <strain evidence="1 2">WDS2C27</strain>
    </source>
</reference>
<dbReference type="OrthoDB" id="2599194at2"/>
<comment type="caution">
    <text evidence="1">The sequence shown here is derived from an EMBL/GenBank/DDBJ whole genome shotgun (WGS) entry which is preliminary data.</text>
</comment>
<accession>A0A4U5TRS0</accession>